<dbReference type="EMBL" id="AY267634">
    <property type="protein sequence ID" value="AAP79148.1"/>
    <property type="molecule type" value="mRNA"/>
</dbReference>
<evidence type="ECO:0000313" key="8">
    <source>
        <dbReference type="EMBL" id="AAP79148.1"/>
    </source>
</evidence>
<dbReference type="Gene3D" id="2.30.30.50">
    <property type="match status" value="1"/>
</dbReference>
<evidence type="ECO:0000256" key="3">
    <source>
        <dbReference type="ARBA" id="ARBA00007501"/>
    </source>
</evidence>
<reference evidence="8" key="1">
    <citation type="journal article" date="2003" name="Proc. Natl. Acad. Sci. U.S.A.">
        <title>Lateral gene transfer and the evolution of plastid-targeted proteins in the secondary plastid-containing alga Bigelowiella natans.</title>
        <authorList>
            <person name="Archibald J.M."/>
            <person name="Rogers M.B."/>
            <person name="Toop M."/>
            <person name="Ishida K."/>
            <person name="Keeling P.J."/>
        </authorList>
    </citation>
    <scope>NUCLEOTIDE SEQUENCE</scope>
    <source>
        <strain evidence="8">CCMP 621</strain>
    </source>
</reference>
<dbReference type="GO" id="GO:0015979">
    <property type="term" value="P:photosynthesis"/>
    <property type="evidence" value="ECO:0007669"/>
    <property type="project" value="UniProtKB-KW"/>
</dbReference>
<name>Q7XYP6_BIGNA</name>
<evidence type="ECO:0000256" key="7">
    <source>
        <dbReference type="SAM" id="Phobius"/>
    </source>
</evidence>
<dbReference type="SUPFAM" id="SSF50090">
    <property type="entry name" value="Electron transport accessory proteins"/>
    <property type="match status" value="1"/>
</dbReference>
<evidence type="ECO:0000256" key="2">
    <source>
        <dbReference type="ARBA" id="ARBA00004170"/>
    </source>
</evidence>
<dbReference type="AlphaFoldDB" id="Q7XYP6"/>
<keyword evidence="4" id="KW-0602">Photosynthesis</keyword>
<dbReference type="HOGENOM" id="CLU_136462_1_0_1"/>
<comment type="similarity">
    <text evidence="3">Belongs to the PsaE family.</text>
</comment>
<dbReference type="InterPro" id="IPR008990">
    <property type="entry name" value="Elect_transpt_acc-like_dom_sf"/>
</dbReference>
<evidence type="ECO:0000256" key="1">
    <source>
        <dbReference type="ARBA" id="ARBA00001993"/>
    </source>
</evidence>
<dbReference type="GO" id="GO:0009538">
    <property type="term" value="C:photosystem I reaction center"/>
    <property type="evidence" value="ECO:0007669"/>
    <property type="project" value="InterPro"/>
</dbReference>
<organism evidence="8">
    <name type="scientific">Bigelowiella natans</name>
    <name type="common">Pedinomonas minutissima</name>
    <name type="synonym">Chlorarachnion sp. (strain CCMP621)</name>
    <dbReference type="NCBI Taxonomy" id="227086"/>
    <lineage>
        <taxon>Eukaryota</taxon>
        <taxon>Sar</taxon>
        <taxon>Rhizaria</taxon>
        <taxon>Cercozoa</taxon>
        <taxon>Chlorarachniophyceae</taxon>
        <taxon>Bigelowiella</taxon>
    </lineage>
</organism>
<dbReference type="PANTHER" id="PTHR34549:SF2">
    <property type="entry name" value="PHOTOSYSTEM I SUBUNIT IV"/>
    <property type="match status" value="1"/>
</dbReference>
<keyword evidence="7" id="KW-0812">Transmembrane</keyword>
<comment type="subcellular location">
    <subcellularLocation>
        <location evidence="2">Membrane</location>
        <topology evidence="2">Peripheral membrane protein</topology>
    </subcellularLocation>
</comment>
<accession>Q7XYP6</accession>
<keyword evidence="7" id="KW-1133">Transmembrane helix</keyword>
<dbReference type="InterPro" id="IPR003375">
    <property type="entry name" value="PSI_PsaE"/>
</dbReference>
<comment type="function">
    <text evidence="1">Stabilizes the interaction between PsaC and the PSI core, assists the docking of the ferredoxin to PSI and interacts with ferredoxin-NADP oxidoreductase.</text>
</comment>
<evidence type="ECO:0000256" key="6">
    <source>
        <dbReference type="ARBA" id="ARBA00023136"/>
    </source>
</evidence>
<keyword evidence="6 7" id="KW-0472">Membrane</keyword>
<sequence>MRSSYALVFSVATNVVLVAVLCSIVFSSSSLQAPMAVRSRSFAPAHVRMARPMGVFAAEKSAAAAEAKPKAKAKPPAKGPPRGSFVKINRPYSYWYNNVGKVVSVDQEDGILFPVTVRFDSVNYAGVSTNQFALDEVEVTGKAQY</sequence>
<feature type="transmembrane region" description="Helical" evidence="7">
    <location>
        <begin position="6"/>
        <end position="26"/>
    </location>
</feature>
<dbReference type="PANTHER" id="PTHR34549">
    <property type="entry name" value="PHOTOSYSTEM I REACTION CENTER SUBUNIT IV A, CHLOROPLASTIC-RELATED"/>
    <property type="match status" value="1"/>
</dbReference>
<dbReference type="Pfam" id="PF02427">
    <property type="entry name" value="PSI_PsaE"/>
    <property type="match status" value="1"/>
</dbReference>
<proteinExistence type="evidence at transcript level"/>
<evidence type="ECO:0000256" key="4">
    <source>
        <dbReference type="ARBA" id="ARBA00022531"/>
    </source>
</evidence>
<keyword evidence="5" id="KW-0603">Photosystem I</keyword>
<protein>
    <submittedName>
        <fullName evidence="8">Photosystem I protein PsaE</fullName>
    </submittedName>
</protein>
<evidence type="ECO:0000256" key="5">
    <source>
        <dbReference type="ARBA" id="ARBA00022836"/>
    </source>
</evidence>